<evidence type="ECO:0000313" key="1">
    <source>
        <dbReference type="EMBL" id="PSK94557.1"/>
    </source>
</evidence>
<reference evidence="1 2" key="1">
    <citation type="submission" date="2018-03" db="EMBL/GenBank/DDBJ databases">
        <title>Genomic Encyclopedia of Type Strains, Phase III (KMG-III): the genomes of soil and plant-associated and newly described type strains.</title>
        <authorList>
            <person name="Whitman W."/>
        </authorList>
    </citation>
    <scope>NUCLEOTIDE SEQUENCE [LARGE SCALE GENOMIC DNA]</scope>
    <source>
        <strain evidence="1 2">CGMCC 1.12700</strain>
    </source>
</reference>
<organism evidence="1 2">
    <name type="scientific">Taibaiella chishuiensis</name>
    <dbReference type="NCBI Taxonomy" id="1434707"/>
    <lineage>
        <taxon>Bacteria</taxon>
        <taxon>Pseudomonadati</taxon>
        <taxon>Bacteroidota</taxon>
        <taxon>Chitinophagia</taxon>
        <taxon>Chitinophagales</taxon>
        <taxon>Chitinophagaceae</taxon>
        <taxon>Taibaiella</taxon>
    </lineage>
</organism>
<sequence length="409" mass="43332">MTRKLFSTALLWLICSILVFFCFLIVASAQELKPRPAHVGIIYPLSTNGTEAPECSNRFSLHLLSGVSRNETAFCLSGISGVVRQNAQGLMLSGITNIVGDKARGAQVAGILNLARKATEGAAIAGIVNITADMRGAQVAGFANIVRDAEGAQVAGFINKARTADAQVAGFANLAQRSDAVQIAGFVNVSAQGAGSQVAGFANLAGKTQGVQVAGFGNLSRSDAGSQVAGLINIARKVKGVQVAGLINIAEESDYPIGLINIIKNGERQIGASIDESGVSMLTFRSGGRYLYGILGAGYNFKEDNARYALEGGIGFHIPLARYFRANVEMTAGALSDLKHNVYYKSGLRVLAAYKVANRIEFFAGPSINNLSYERDQDDIRDHYLWQHKGRNSINGIYIGGIAGIQVNL</sequence>
<comment type="caution">
    <text evidence="1">The sequence shown here is derived from an EMBL/GenBank/DDBJ whole genome shotgun (WGS) entry which is preliminary data.</text>
</comment>
<protein>
    <submittedName>
        <fullName evidence="1">Uncharacterized protein</fullName>
    </submittedName>
</protein>
<dbReference type="Proteomes" id="UP000240572">
    <property type="component" value="Unassembled WGS sequence"/>
</dbReference>
<keyword evidence="2" id="KW-1185">Reference proteome</keyword>
<gene>
    <name evidence="1" type="ORF">B0I18_101713</name>
</gene>
<dbReference type="AlphaFoldDB" id="A0A2P8DBK3"/>
<evidence type="ECO:0000313" key="2">
    <source>
        <dbReference type="Proteomes" id="UP000240572"/>
    </source>
</evidence>
<dbReference type="OrthoDB" id="5505971at2"/>
<name>A0A2P8DBK3_9BACT</name>
<dbReference type="RefSeq" id="WP_106521256.1">
    <property type="nucleotide sequence ID" value="NZ_PYGD01000001.1"/>
</dbReference>
<dbReference type="EMBL" id="PYGD01000001">
    <property type="protein sequence ID" value="PSK94557.1"/>
    <property type="molecule type" value="Genomic_DNA"/>
</dbReference>
<proteinExistence type="predicted"/>
<accession>A0A2P8DBK3</accession>